<gene>
    <name evidence="2" type="ORF">FHX81_2779</name>
</gene>
<proteinExistence type="predicted"/>
<evidence type="ECO:0000313" key="2">
    <source>
        <dbReference type="EMBL" id="TQM80448.1"/>
    </source>
</evidence>
<sequence>MVREGPGTIALGSDKETNPPKIGSTMLNLLPMRDSVESTLALPDPQSNQLVD</sequence>
<dbReference type="Proteomes" id="UP000316628">
    <property type="component" value="Unassembled WGS sequence"/>
</dbReference>
<accession>A0A543JC66</accession>
<name>A0A543JC66_9PSEU</name>
<evidence type="ECO:0000313" key="3">
    <source>
        <dbReference type="Proteomes" id="UP000316628"/>
    </source>
</evidence>
<keyword evidence="3" id="KW-1185">Reference proteome</keyword>
<dbReference type="EMBL" id="VFPP01000001">
    <property type="protein sequence ID" value="TQM80448.1"/>
    <property type="molecule type" value="Genomic_DNA"/>
</dbReference>
<organism evidence="2 3">
    <name type="scientific">Saccharothrix saharensis</name>
    <dbReference type="NCBI Taxonomy" id="571190"/>
    <lineage>
        <taxon>Bacteria</taxon>
        <taxon>Bacillati</taxon>
        <taxon>Actinomycetota</taxon>
        <taxon>Actinomycetes</taxon>
        <taxon>Pseudonocardiales</taxon>
        <taxon>Pseudonocardiaceae</taxon>
        <taxon>Saccharothrix</taxon>
    </lineage>
</organism>
<feature type="region of interest" description="Disordered" evidence="1">
    <location>
        <begin position="1"/>
        <end position="25"/>
    </location>
</feature>
<protein>
    <submittedName>
        <fullName evidence="2">Uncharacterized protein</fullName>
    </submittedName>
</protein>
<comment type="caution">
    <text evidence="2">The sequence shown here is derived from an EMBL/GenBank/DDBJ whole genome shotgun (WGS) entry which is preliminary data.</text>
</comment>
<evidence type="ECO:0000256" key="1">
    <source>
        <dbReference type="SAM" id="MobiDB-lite"/>
    </source>
</evidence>
<dbReference type="AlphaFoldDB" id="A0A543JC66"/>
<reference evidence="2 3" key="1">
    <citation type="submission" date="2019-06" db="EMBL/GenBank/DDBJ databases">
        <title>Sequencing the genomes of 1000 actinobacteria strains.</title>
        <authorList>
            <person name="Klenk H.-P."/>
        </authorList>
    </citation>
    <scope>NUCLEOTIDE SEQUENCE [LARGE SCALE GENOMIC DNA]</scope>
    <source>
        <strain evidence="2 3">DSM 45456</strain>
    </source>
</reference>